<organism evidence="1">
    <name type="scientific">marine sediment metagenome</name>
    <dbReference type="NCBI Taxonomy" id="412755"/>
    <lineage>
        <taxon>unclassified sequences</taxon>
        <taxon>metagenomes</taxon>
        <taxon>ecological metagenomes</taxon>
    </lineage>
</organism>
<proteinExistence type="predicted"/>
<comment type="caution">
    <text evidence="1">The sequence shown here is derived from an EMBL/GenBank/DDBJ whole genome shotgun (WGS) entry which is preliminary data.</text>
</comment>
<dbReference type="EMBL" id="LAZR01026194">
    <property type="protein sequence ID" value="KKL69492.1"/>
    <property type="molecule type" value="Genomic_DNA"/>
</dbReference>
<sequence>MDSTPAEEADQLDTAVRQRPISGLIIFAHAMEVMYGSISRAASYCNK</sequence>
<gene>
    <name evidence="1" type="ORF">LCGC14_2114480</name>
</gene>
<evidence type="ECO:0000313" key="1">
    <source>
        <dbReference type="EMBL" id="KKL69492.1"/>
    </source>
</evidence>
<feature type="non-terminal residue" evidence="1">
    <location>
        <position position="47"/>
    </location>
</feature>
<name>A0A0F9H2F1_9ZZZZ</name>
<dbReference type="AlphaFoldDB" id="A0A0F9H2F1"/>
<reference evidence="1" key="1">
    <citation type="journal article" date="2015" name="Nature">
        <title>Complex archaea that bridge the gap between prokaryotes and eukaryotes.</title>
        <authorList>
            <person name="Spang A."/>
            <person name="Saw J.H."/>
            <person name="Jorgensen S.L."/>
            <person name="Zaremba-Niedzwiedzka K."/>
            <person name="Martijn J."/>
            <person name="Lind A.E."/>
            <person name="van Eijk R."/>
            <person name="Schleper C."/>
            <person name="Guy L."/>
            <person name="Ettema T.J."/>
        </authorList>
    </citation>
    <scope>NUCLEOTIDE SEQUENCE</scope>
</reference>
<accession>A0A0F9H2F1</accession>
<protein>
    <submittedName>
        <fullName evidence="1">Uncharacterized protein</fullName>
    </submittedName>
</protein>